<accession>A0ABQ2W1K1</accession>
<keyword evidence="2" id="KW-0472">Membrane</keyword>
<feature type="compositionally biased region" description="Low complexity" evidence="1">
    <location>
        <begin position="201"/>
        <end position="213"/>
    </location>
</feature>
<feature type="region of interest" description="Disordered" evidence="1">
    <location>
        <begin position="303"/>
        <end position="366"/>
    </location>
</feature>
<feature type="region of interest" description="Disordered" evidence="1">
    <location>
        <begin position="72"/>
        <end position="97"/>
    </location>
</feature>
<feature type="compositionally biased region" description="Basic and acidic residues" evidence="1">
    <location>
        <begin position="221"/>
        <end position="232"/>
    </location>
</feature>
<keyword evidence="2" id="KW-1133">Transmembrane helix</keyword>
<name>A0ABQ2W1K1_9ACTN</name>
<sequence>MADERYEWLDKDAAERLLRGEPVDPVGGQSCTDAERLVAALEAAARAARPAAGELPGEAAALAAFRTATHAARTRTRTNAQVKGGAEKAGGPAGAELPEPVRIAAASVGSVSSAASGRLRTSRWSRPVRFGLVASLAGCALGGVAVAAGTGMLPGPFGGHTPLPASSVSAEATPEELDSGLTEKEAPKSKPPASPETGTSAPAADPSAPAGDPARGGSGRAKKDVGGGERRPGGAATGSAGRPENGEQPESSGNDGSGAWYAKALRACRDYREGRLNDTQRRKLEALAKGAHNLDRFCDRVIEASGKNQNGQNDTGEDGDEDEQGDGASNTNSGSGSGASSSARFANGVRPPSTPASLVPSARTAG</sequence>
<comment type="caution">
    <text evidence="3">The sequence shown here is derived from an EMBL/GenBank/DDBJ whole genome shotgun (WGS) entry which is preliminary data.</text>
</comment>
<feature type="compositionally biased region" description="Low complexity" evidence="1">
    <location>
        <begin position="72"/>
        <end position="84"/>
    </location>
</feature>
<reference evidence="4" key="1">
    <citation type="journal article" date="2019" name="Int. J. Syst. Evol. Microbiol.">
        <title>The Global Catalogue of Microorganisms (GCM) 10K type strain sequencing project: providing services to taxonomists for standard genome sequencing and annotation.</title>
        <authorList>
            <consortium name="The Broad Institute Genomics Platform"/>
            <consortium name="The Broad Institute Genome Sequencing Center for Infectious Disease"/>
            <person name="Wu L."/>
            <person name="Ma J."/>
        </authorList>
    </citation>
    <scope>NUCLEOTIDE SEQUENCE [LARGE SCALE GENOMIC DNA]</scope>
    <source>
        <strain evidence="4">JCM 4376</strain>
    </source>
</reference>
<organism evidence="3 4">
    <name type="scientific">Streptomyces gelaticus</name>
    <dbReference type="NCBI Taxonomy" id="285446"/>
    <lineage>
        <taxon>Bacteria</taxon>
        <taxon>Bacillati</taxon>
        <taxon>Actinomycetota</taxon>
        <taxon>Actinomycetes</taxon>
        <taxon>Kitasatosporales</taxon>
        <taxon>Streptomycetaceae</taxon>
        <taxon>Streptomyces</taxon>
    </lineage>
</organism>
<evidence type="ECO:0000313" key="4">
    <source>
        <dbReference type="Proteomes" id="UP000660675"/>
    </source>
</evidence>
<evidence type="ECO:0000313" key="3">
    <source>
        <dbReference type="EMBL" id="GGV84765.1"/>
    </source>
</evidence>
<gene>
    <name evidence="3" type="ORF">GCM10015535_30430</name>
</gene>
<feature type="transmembrane region" description="Helical" evidence="2">
    <location>
        <begin position="130"/>
        <end position="153"/>
    </location>
</feature>
<evidence type="ECO:0008006" key="5">
    <source>
        <dbReference type="Google" id="ProtNLM"/>
    </source>
</evidence>
<feature type="compositionally biased region" description="Low complexity" evidence="1">
    <location>
        <begin position="326"/>
        <end position="348"/>
    </location>
</feature>
<keyword evidence="4" id="KW-1185">Reference proteome</keyword>
<keyword evidence="2" id="KW-0812">Transmembrane</keyword>
<proteinExistence type="predicted"/>
<feature type="region of interest" description="Disordered" evidence="1">
    <location>
        <begin position="163"/>
        <end position="258"/>
    </location>
</feature>
<dbReference type="Proteomes" id="UP000660675">
    <property type="component" value="Unassembled WGS sequence"/>
</dbReference>
<evidence type="ECO:0000256" key="2">
    <source>
        <dbReference type="SAM" id="Phobius"/>
    </source>
</evidence>
<evidence type="ECO:0000256" key="1">
    <source>
        <dbReference type="SAM" id="MobiDB-lite"/>
    </source>
</evidence>
<dbReference type="EMBL" id="BMTF01000008">
    <property type="protein sequence ID" value="GGV84765.1"/>
    <property type="molecule type" value="Genomic_DNA"/>
</dbReference>
<protein>
    <recommendedName>
        <fullName evidence="5">Extensin</fullName>
    </recommendedName>
</protein>
<feature type="compositionally biased region" description="Acidic residues" evidence="1">
    <location>
        <begin position="315"/>
        <end position="325"/>
    </location>
</feature>